<feature type="transmembrane region" description="Helical" evidence="1">
    <location>
        <begin position="165"/>
        <end position="188"/>
    </location>
</feature>
<feature type="transmembrane region" description="Helical" evidence="1">
    <location>
        <begin position="49"/>
        <end position="67"/>
    </location>
</feature>
<feature type="transmembrane region" description="Helical" evidence="1">
    <location>
        <begin position="6"/>
        <end position="28"/>
    </location>
</feature>
<sequence>MNSSTIKRIIMTFVGIFLTSISVSIFKASLFGTDPFSCFAIGIWNLSQIKFSISYMITNAVLLLGVFIFDKHYIGLGTLLNLFLAGYVVEKGMQLLDFYLPQRTLTVRILLLIVAIVLMCFASSLYFTANMGVSPYDACALIITKKTKFPFRACRIGTDLLVTTLGFFMGATVGIGTLVTAFGMGPLIEFFNRTCARPILYHKTSEISLLKRSAMH</sequence>
<protein>
    <submittedName>
        <fullName evidence="2">YitT family protein</fullName>
    </submittedName>
</protein>
<organism evidence="2 3">
    <name type="scientific">Blautia stercoris</name>
    <dbReference type="NCBI Taxonomy" id="871664"/>
    <lineage>
        <taxon>Bacteria</taxon>
        <taxon>Bacillati</taxon>
        <taxon>Bacillota</taxon>
        <taxon>Clostridia</taxon>
        <taxon>Lachnospirales</taxon>
        <taxon>Lachnospiraceae</taxon>
        <taxon>Blautia</taxon>
    </lineage>
</organism>
<dbReference type="PANTHER" id="PTHR40078">
    <property type="entry name" value="INTEGRAL MEMBRANE PROTEIN-RELATED"/>
    <property type="match status" value="1"/>
</dbReference>
<proteinExistence type="predicted"/>
<dbReference type="EMBL" id="JACRTP010000007">
    <property type="protein sequence ID" value="MBC8629662.1"/>
    <property type="molecule type" value="Genomic_DNA"/>
</dbReference>
<feature type="transmembrane region" description="Helical" evidence="1">
    <location>
        <begin position="109"/>
        <end position="127"/>
    </location>
</feature>
<keyword evidence="1" id="KW-0472">Membrane</keyword>
<keyword evidence="3" id="KW-1185">Reference proteome</keyword>
<dbReference type="Proteomes" id="UP000661649">
    <property type="component" value="Unassembled WGS sequence"/>
</dbReference>
<feature type="transmembrane region" description="Helical" evidence="1">
    <location>
        <begin position="73"/>
        <end position="89"/>
    </location>
</feature>
<accession>A0ABR7PE31</accession>
<evidence type="ECO:0000313" key="3">
    <source>
        <dbReference type="Proteomes" id="UP000661649"/>
    </source>
</evidence>
<evidence type="ECO:0000313" key="2">
    <source>
        <dbReference type="EMBL" id="MBC8629662.1"/>
    </source>
</evidence>
<gene>
    <name evidence="2" type="ORF">H8712_13785</name>
</gene>
<dbReference type="PANTHER" id="PTHR40078:SF1">
    <property type="entry name" value="INTEGRAL MEMBRANE PROTEIN"/>
    <property type="match status" value="1"/>
</dbReference>
<keyword evidence="1" id="KW-0812">Transmembrane</keyword>
<name>A0ABR7PE31_9FIRM</name>
<dbReference type="InterPro" id="IPR038750">
    <property type="entry name" value="YczE/YyaS-like"/>
</dbReference>
<dbReference type="RefSeq" id="WP_187559135.1">
    <property type="nucleotide sequence ID" value="NZ_JACRTP010000007.1"/>
</dbReference>
<dbReference type="Pfam" id="PF19700">
    <property type="entry name" value="DUF6198"/>
    <property type="match status" value="1"/>
</dbReference>
<keyword evidence="1" id="KW-1133">Transmembrane helix</keyword>
<comment type="caution">
    <text evidence="2">The sequence shown here is derived from an EMBL/GenBank/DDBJ whole genome shotgun (WGS) entry which is preliminary data.</text>
</comment>
<reference evidence="2 3" key="1">
    <citation type="submission" date="2020-08" db="EMBL/GenBank/DDBJ databases">
        <title>Genome public.</title>
        <authorList>
            <person name="Liu C."/>
            <person name="Sun Q."/>
        </authorList>
    </citation>
    <scope>NUCLEOTIDE SEQUENCE [LARGE SCALE GENOMIC DNA]</scope>
    <source>
        <strain evidence="2 3">3_YM_SP_D4_24.mj</strain>
    </source>
</reference>
<evidence type="ECO:0000256" key="1">
    <source>
        <dbReference type="SAM" id="Phobius"/>
    </source>
</evidence>